<proteinExistence type="predicted"/>
<protein>
    <submittedName>
        <fullName evidence="1">DUF2190 family protein</fullName>
    </submittedName>
</protein>
<sequence length="111" mass="10902">MKNFVQTGDTLTFTAPAPVVSGQGVTMGALFGVATTSAAAGVPFEAALSGVYVLPKAADNIAAGAALYWDAAEGQVTTDDDDGANRLVGAATENAGTSAATVPVRLNSIAA</sequence>
<dbReference type="Pfam" id="PF09956">
    <property type="entry name" value="Phage_cement_2"/>
    <property type="match status" value="1"/>
</dbReference>
<evidence type="ECO:0000313" key="1">
    <source>
        <dbReference type="EMBL" id="MRH22641.1"/>
    </source>
</evidence>
<dbReference type="Proteomes" id="UP000466730">
    <property type="component" value="Unassembled WGS sequence"/>
</dbReference>
<dbReference type="InterPro" id="IPR011231">
    <property type="entry name" value="Phage_VT1-Sakai_H0018"/>
</dbReference>
<dbReference type="PIRSF" id="PIRSF030771">
    <property type="entry name" value="UCP030771"/>
    <property type="match status" value="1"/>
</dbReference>
<reference evidence="1 2" key="1">
    <citation type="submission" date="2019-11" db="EMBL/GenBank/DDBJ databases">
        <title>Draft Whole-Genome sequence of the marine photosynthetic bacterium Rhodovulum strictum DSM 11289.</title>
        <authorList>
            <person name="Kyndt J.A."/>
            <person name="Meyer T.E."/>
        </authorList>
    </citation>
    <scope>NUCLEOTIDE SEQUENCE [LARGE SCALE GENOMIC DNA]</scope>
    <source>
        <strain evidence="1 2">DSM 11289</strain>
    </source>
</reference>
<keyword evidence="2" id="KW-1185">Reference proteome</keyword>
<dbReference type="EMBL" id="WJPO01000035">
    <property type="protein sequence ID" value="MRH22641.1"/>
    <property type="molecule type" value="Genomic_DNA"/>
</dbReference>
<organism evidence="1 2">
    <name type="scientific">Rhodovulum strictum</name>
    <dbReference type="NCBI Taxonomy" id="58314"/>
    <lineage>
        <taxon>Bacteria</taxon>
        <taxon>Pseudomonadati</taxon>
        <taxon>Pseudomonadota</taxon>
        <taxon>Alphaproteobacteria</taxon>
        <taxon>Rhodobacterales</taxon>
        <taxon>Paracoccaceae</taxon>
        <taxon>Rhodovulum</taxon>
    </lineage>
</organism>
<name>A0A844B8L1_9RHOB</name>
<dbReference type="AlphaFoldDB" id="A0A844B8L1"/>
<dbReference type="RefSeq" id="WP_153749915.1">
    <property type="nucleotide sequence ID" value="NZ_BAAADI010000030.1"/>
</dbReference>
<accession>A0A844B8L1</accession>
<evidence type="ECO:0000313" key="2">
    <source>
        <dbReference type="Proteomes" id="UP000466730"/>
    </source>
</evidence>
<dbReference type="OrthoDB" id="5365964at2"/>
<gene>
    <name evidence="1" type="ORF">GH815_16815</name>
</gene>
<comment type="caution">
    <text evidence="1">The sequence shown here is derived from an EMBL/GenBank/DDBJ whole genome shotgun (WGS) entry which is preliminary data.</text>
</comment>